<dbReference type="AlphaFoldDB" id="A0AAD6Z7R7"/>
<evidence type="ECO:0000313" key="2">
    <source>
        <dbReference type="Proteomes" id="UP001218218"/>
    </source>
</evidence>
<proteinExistence type="predicted"/>
<reference evidence="1" key="1">
    <citation type="submission" date="2023-03" db="EMBL/GenBank/DDBJ databases">
        <title>Massive genome expansion in bonnet fungi (Mycena s.s.) driven by repeated elements and novel gene families across ecological guilds.</title>
        <authorList>
            <consortium name="Lawrence Berkeley National Laboratory"/>
            <person name="Harder C.B."/>
            <person name="Miyauchi S."/>
            <person name="Viragh M."/>
            <person name="Kuo A."/>
            <person name="Thoen E."/>
            <person name="Andreopoulos B."/>
            <person name="Lu D."/>
            <person name="Skrede I."/>
            <person name="Drula E."/>
            <person name="Henrissat B."/>
            <person name="Morin E."/>
            <person name="Kohler A."/>
            <person name="Barry K."/>
            <person name="LaButti K."/>
            <person name="Morin E."/>
            <person name="Salamov A."/>
            <person name="Lipzen A."/>
            <person name="Mereny Z."/>
            <person name="Hegedus B."/>
            <person name="Baldrian P."/>
            <person name="Stursova M."/>
            <person name="Weitz H."/>
            <person name="Taylor A."/>
            <person name="Grigoriev I.V."/>
            <person name="Nagy L.G."/>
            <person name="Martin F."/>
            <person name="Kauserud H."/>
        </authorList>
    </citation>
    <scope>NUCLEOTIDE SEQUENCE</scope>
    <source>
        <strain evidence="1">CBHHK002</strain>
    </source>
</reference>
<evidence type="ECO:0000313" key="1">
    <source>
        <dbReference type="EMBL" id="KAJ7310995.1"/>
    </source>
</evidence>
<keyword evidence="2" id="KW-1185">Reference proteome</keyword>
<feature type="non-terminal residue" evidence="1">
    <location>
        <position position="1"/>
    </location>
</feature>
<protein>
    <submittedName>
        <fullName evidence="1">Uncharacterized protein</fullName>
    </submittedName>
</protein>
<name>A0AAD6Z7R7_9AGAR</name>
<dbReference type="EMBL" id="JARIHO010000076">
    <property type="protein sequence ID" value="KAJ7310995.1"/>
    <property type="molecule type" value="Genomic_DNA"/>
</dbReference>
<sequence>MTVNRFILLADDSAEVPNLVKKSYSDFRLTIGDWEQLVKMHEVLQVANSDRCFFSPQEPANIQQ</sequence>
<gene>
    <name evidence="1" type="ORF">DFH08DRAFT_898315</name>
</gene>
<accession>A0AAD6Z7R7</accession>
<comment type="caution">
    <text evidence="1">The sequence shown here is derived from an EMBL/GenBank/DDBJ whole genome shotgun (WGS) entry which is preliminary data.</text>
</comment>
<dbReference type="Proteomes" id="UP001218218">
    <property type="component" value="Unassembled WGS sequence"/>
</dbReference>
<organism evidence="1 2">
    <name type="scientific">Mycena albidolilacea</name>
    <dbReference type="NCBI Taxonomy" id="1033008"/>
    <lineage>
        <taxon>Eukaryota</taxon>
        <taxon>Fungi</taxon>
        <taxon>Dikarya</taxon>
        <taxon>Basidiomycota</taxon>
        <taxon>Agaricomycotina</taxon>
        <taxon>Agaricomycetes</taxon>
        <taxon>Agaricomycetidae</taxon>
        <taxon>Agaricales</taxon>
        <taxon>Marasmiineae</taxon>
        <taxon>Mycenaceae</taxon>
        <taxon>Mycena</taxon>
    </lineage>
</organism>